<feature type="compositionally biased region" description="Low complexity" evidence="1">
    <location>
        <begin position="59"/>
        <end position="69"/>
    </location>
</feature>
<dbReference type="Pfam" id="PF15455">
    <property type="entry name" value="Pro-rich_19"/>
    <property type="match status" value="1"/>
</dbReference>
<proteinExistence type="predicted"/>
<comment type="caution">
    <text evidence="2">The sequence shown here is derived from an EMBL/GenBank/DDBJ whole genome shotgun (WGS) entry which is preliminary data.</text>
</comment>
<dbReference type="InterPro" id="IPR029355">
    <property type="entry name" value="Pro-rich_19"/>
</dbReference>
<feature type="region of interest" description="Disordered" evidence="1">
    <location>
        <begin position="89"/>
        <end position="109"/>
    </location>
</feature>
<evidence type="ECO:0000313" key="2">
    <source>
        <dbReference type="EMBL" id="MEQ2282182.1"/>
    </source>
</evidence>
<accession>A0ABV0XL73</accession>
<organism evidence="2 3">
    <name type="scientific">Ameca splendens</name>
    <dbReference type="NCBI Taxonomy" id="208324"/>
    <lineage>
        <taxon>Eukaryota</taxon>
        <taxon>Metazoa</taxon>
        <taxon>Chordata</taxon>
        <taxon>Craniata</taxon>
        <taxon>Vertebrata</taxon>
        <taxon>Euteleostomi</taxon>
        <taxon>Actinopterygii</taxon>
        <taxon>Neopterygii</taxon>
        <taxon>Teleostei</taxon>
        <taxon>Neoteleostei</taxon>
        <taxon>Acanthomorphata</taxon>
        <taxon>Ovalentaria</taxon>
        <taxon>Atherinomorphae</taxon>
        <taxon>Cyprinodontiformes</taxon>
        <taxon>Goodeidae</taxon>
        <taxon>Ameca</taxon>
    </lineage>
</organism>
<gene>
    <name evidence="2" type="ORF">AMECASPLE_037920</name>
</gene>
<feature type="region of interest" description="Disordered" evidence="1">
    <location>
        <begin position="50"/>
        <end position="71"/>
    </location>
</feature>
<name>A0ABV0XL73_9TELE</name>
<evidence type="ECO:0000256" key="1">
    <source>
        <dbReference type="SAM" id="MobiDB-lite"/>
    </source>
</evidence>
<dbReference type="EMBL" id="JAHRIP010006677">
    <property type="protein sequence ID" value="MEQ2282182.1"/>
    <property type="molecule type" value="Genomic_DNA"/>
</dbReference>
<sequence length="407" mass="44753">MKNTQISSAVPVTQEPSIITDSRLIGHHGLFNHEVKSIDIERLLSEQSKLGQSEHATNEENNNSSNFSSTPCNPVLLSSDGLLRADADEGVPVKEKANATTKTHDDSQETEMMNLQFSNQGTDVTPCQRLQQQLFSSSESLKSINQPKNSFQATKTKNTDNCMSVMGEALQLKSFADRGKTKTLKRTINGDMISDLKQPYKNQDYPAEAYYLISSPLRHFTSLCADNFEQQHKNQDPDHVSKATCGVATRLCECLQLPVPNRRNLLSETREVLLKSLQERHGPCLQANLQKVQRSLSCLIEPTQATIEQEQNMMEGACCSVVGGRMQQGFLGYYFCVGPICSLSHSLPVAGTSAHQGVVGSGSWDWVLGYVPAHSRRLLGWARALWLCWASAGGWCTLGCGVSGPMA</sequence>
<reference evidence="2 3" key="1">
    <citation type="submission" date="2021-06" db="EMBL/GenBank/DDBJ databases">
        <authorList>
            <person name="Palmer J.M."/>
        </authorList>
    </citation>
    <scope>NUCLEOTIDE SEQUENCE [LARGE SCALE GENOMIC DNA]</scope>
    <source>
        <strain evidence="2 3">AS_MEX2019</strain>
        <tissue evidence="2">Muscle</tissue>
    </source>
</reference>
<evidence type="ECO:0000313" key="3">
    <source>
        <dbReference type="Proteomes" id="UP001469553"/>
    </source>
</evidence>
<dbReference type="Proteomes" id="UP001469553">
    <property type="component" value="Unassembled WGS sequence"/>
</dbReference>
<keyword evidence="3" id="KW-1185">Reference proteome</keyword>
<feature type="compositionally biased region" description="Basic and acidic residues" evidence="1">
    <location>
        <begin position="89"/>
        <end position="107"/>
    </location>
</feature>
<protein>
    <submittedName>
        <fullName evidence="2">Uncharacterized protein</fullName>
    </submittedName>
</protein>